<sequence length="472" mass="49507">MNSSSIHNVSRRVFLARAGALGGMGLAAPMAMSLAAAGEAAAFSASDYKALVCIFLYGGNDCHNTLIPTDIPNYDRYSAIRGGASGRKRGGIAYGLDELVALKPVVNQTLTDDLSYGLAPSLIKTAALFNSGKLAIQLNVGPLVVPVTRVQFQSGAVPLPPKLFSHNDQQSVWQALGAEGATVGWGGRIGDLALSSNTNSLLTCISASGNAVFLSGNDALQYQISPGGAIPIWAAKGASFGSSRASEVLKTLITEPRAHVLENEFTKVTKRSMVMEDIVNTALNPITLTTSFDTDNKPNSLANQLKIVARLIGARSALGSKRQVFFVSLGGFDTHDGLMETHPNLLALIDEALSSFYAGTVELGVENQVTTFTASDFGRTLTSNGDGSDHGWGGHHFVMGGAVKGGRYFGTAPQVSITSDDQVGQGRLLPSTSVDQMASTLARWLGASESELPTILPRIGNFSSSNLGYFST</sequence>
<accession>A0ABT5I9Q1</accession>
<comment type="caution">
    <text evidence="2">The sequence shown here is derived from an EMBL/GenBank/DDBJ whole genome shotgun (WGS) entry which is preliminary data.</text>
</comment>
<protein>
    <submittedName>
        <fullName evidence="2">DUF1501 domain-containing protein</fullName>
    </submittedName>
</protein>
<evidence type="ECO:0000313" key="3">
    <source>
        <dbReference type="Proteomes" id="UP001216595"/>
    </source>
</evidence>
<dbReference type="InterPro" id="IPR010869">
    <property type="entry name" value="DUF1501"/>
</dbReference>
<name>A0ABT5I9Q1_9CAUL</name>
<dbReference type="EMBL" id="JAQQKW010000001">
    <property type="protein sequence ID" value="MDC7692897.1"/>
    <property type="molecule type" value="Genomic_DNA"/>
</dbReference>
<dbReference type="RefSeq" id="WP_272739681.1">
    <property type="nucleotide sequence ID" value="NZ_JAQQKW010000001.1"/>
</dbReference>
<proteinExistence type="predicted"/>
<feature type="chain" id="PRO_5046468911" evidence="1">
    <location>
        <begin position="36"/>
        <end position="472"/>
    </location>
</feature>
<evidence type="ECO:0000313" key="2">
    <source>
        <dbReference type="EMBL" id="MDC7692897.1"/>
    </source>
</evidence>
<reference evidence="2 3" key="1">
    <citation type="submission" date="2023-01" db="EMBL/GenBank/DDBJ databases">
        <title>Novel species of the genus Asticcacaulis isolated from rivers.</title>
        <authorList>
            <person name="Lu H."/>
        </authorList>
    </citation>
    <scope>NUCLEOTIDE SEQUENCE [LARGE SCALE GENOMIC DNA]</scope>
    <source>
        <strain evidence="2 3">DXS10W</strain>
    </source>
</reference>
<dbReference type="PANTHER" id="PTHR43737">
    <property type="entry name" value="BLL7424 PROTEIN"/>
    <property type="match status" value="1"/>
</dbReference>
<dbReference type="Proteomes" id="UP001216595">
    <property type="component" value="Unassembled WGS sequence"/>
</dbReference>
<evidence type="ECO:0000256" key="1">
    <source>
        <dbReference type="SAM" id="SignalP"/>
    </source>
</evidence>
<keyword evidence="1" id="KW-0732">Signal</keyword>
<dbReference type="PANTHER" id="PTHR43737:SF1">
    <property type="entry name" value="DUF1501 DOMAIN-CONTAINING PROTEIN"/>
    <property type="match status" value="1"/>
</dbReference>
<gene>
    <name evidence="2" type="ORF">PQU94_01235</name>
</gene>
<dbReference type="InterPro" id="IPR006311">
    <property type="entry name" value="TAT_signal"/>
</dbReference>
<feature type="signal peptide" evidence="1">
    <location>
        <begin position="1"/>
        <end position="35"/>
    </location>
</feature>
<keyword evidence="3" id="KW-1185">Reference proteome</keyword>
<organism evidence="2 3">
    <name type="scientific">Asticcacaulis currens</name>
    <dbReference type="NCBI Taxonomy" id="2984210"/>
    <lineage>
        <taxon>Bacteria</taxon>
        <taxon>Pseudomonadati</taxon>
        <taxon>Pseudomonadota</taxon>
        <taxon>Alphaproteobacteria</taxon>
        <taxon>Caulobacterales</taxon>
        <taxon>Caulobacteraceae</taxon>
        <taxon>Asticcacaulis</taxon>
    </lineage>
</organism>
<dbReference type="Pfam" id="PF07394">
    <property type="entry name" value="DUF1501"/>
    <property type="match status" value="1"/>
</dbReference>
<dbReference type="PROSITE" id="PS51318">
    <property type="entry name" value="TAT"/>
    <property type="match status" value="1"/>
</dbReference>